<accession>A0ABX8Z096</accession>
<evidence type="ECO:0000313" key="2">
    <source>
        <dbReference type="EMBL" id="QZA59095.1"/>
    </source>
</evidence>
<dbReference type="EMBL" id="CP075585">
    <property type="protein sequence ID" value="QZA59095.1"/>
    <property type="molecule type" value="Genomic_DNA"/>
</dbReference>
<feature type="compositionally biased region" description="Basic residues" evidence="1">
    <location>
        <begin position="49"/>
        <end position="59"/>
    </location>
</feature>
<dbReference type="Proteomes" id="UP000822862">
    <property type="component" value="Chromosome"/>
</dbReference>
<evidence type="ECO:0000313" key="3">
    <source>
        <dbReference type="Proteomes" id="UP000822862"/>
    </source>
</evidence>
<evidence type="ECO:0000256" key="1">
    <source>
        <dbReference type="SAM" id="MobiDB-lite"/>
    </source>
</evidence>
<sequence length="65" mass="7824">MIPVFLPLFLHKQPQNLPSETLGMGKKKKAMRFQRYYQEQENLQPQSLRAKKRSLKRLQKKELKV</sequence>
<proteinExistence type="predicted"/>
<name>A0ABX8Z096_9BACT</name>
<dbReference type="RefSeq" id="WP_194844807.1">
    <property type="nucleotide sequence ID" value="NZ_CP075585.1"/>
</dbReference>
<organism evidence="2 3">
    <name type="scientific">Candidatus Rhabdochlamydia porcellionis</name>
    <dbReference type="NCBI Taxonomy" id="225148"/>
    <lineage>
        <taxon>Bacteria</taxon>
        <taxon>Pseudomonadati</taxon>
        <taxon>Chlamydiota</taxon>
        <taxon>Chlamydiia</taxon>
        <taxon>Parachlamydiales</taxon>
        <taxon>Candidatus Rhabdochlamydiaceae</taxon>
        <taxon>Candidatus Rhabdochlamydia</taxon>
    </lineage>
</organism>
<reference evidence="2 3" key="1">
    <citation type="submission" date="2021-05" db="EMBL/GenBank/DDBJ databases">
        <title>Ecology and evolution of chlamydial symbionts of arthropods.</title>
        <authorList>
            <person name="Halter T."/>
            <person name="Sixt B.S."/>
            <person name="Toenshoff E.R."/>
            <person name="Koestlbacher S."/>
            <person name="Schulz F."/>
            <person name="Kostanjsek R."/>
            <person name="Collingro A."/>
            <person name="Hendrickx F."/>
            <person name="Horn M."/>
        </authorList>
    </citation>
    <scope>NUCLEOTIDE SEQUENCE [LARGE SCALE GENOMIC DNA]</scope>
    <source>
        <strain evidence="2 3">15C</strain>
    </source>
</reference>
<keyword evidence="3" id="KW-1185">Reference proteome</keyword>
<gene>
    <name evidence="2" type="ORF">RHAB15C_0000979</name>
</gene>
<feature type="region of interest" description="Disordered" evidence="1">
    <location>
        <begin position="44"/>
        <end position="65"/>
    </location>
</feature>
<protein>
    <submittedName>
        <fullName evidence="2">Uncharacterized protein</fullName>
    </submittedName>
</protein>